<dbReference type="InterPro" id="IPR013786">
    <property type="entry name" value="AcylCoA_DH/ox_N"/>
</dbReference>
<dbReference type="Pfam" id="PF02771">
    <property type="entry name" value="Acyl-CoA_dh_N"/>
    <property type="match status" value="1"/>
</dbReference>
<gene>
    <name evidence="5" type="ORF">GCM10007964_36860</name>
</gene>
<dbReference type="GO" id="GO:0005737">
    <property type="term" value="C:cytoplasm"/>
    <property type="evidence" value="ECO:0007669"/>
    <property type="project" value="TreeGrafter"/>
</dbReference>
<dbReference type="PIRSF" id="PIRSF016578">
    <property type="entry name" value="HsaA"/>
    <property type="match status" value="1"/>
</dbReference>
<dbReference type="GO" id="GO:0003995">
    <property type="term" value="F:acyl-CoA dehydrogenase activity"/>
    <property type="evidence" value="ECO:0007669"/>
    <property type="project" value="TreeGrafter"/>
</dbReference>
<name>A0A917R4Z1_9ACTN</name>
<evidence type="ECO:0000256" key="2">
    <source>
        <dbReference type="ARBA" id="ARBA00049661"/>
    </source>
</evidence>
<evidence type="ECO:0000313" key="5">
    <source>
        <dbReference type="EMBL" id="GGK90856.1"/>
    </source>
</evidence>
<dbReference type="InterPro" id="IPR050741">
    <property type="entry name" value="Acyl-CoA_dehydrogenase"/>
</dbReference>
<dbReference type="InterPro" id="IPR036250">
    <property type="entry name" value="AcylCo_DH-like_C"/>
</dbReference>
<dbReference type="RefSeq" id="WP_189164257.1">
    <property type="nucleotide sequence ID" value="NZ_BMNT01000019.1"/>
</dbReference>
<sequence length="394" mass="42372">MVLTTDVPTREQLVRRASELVPLLRGHAAWAEENRRIHEESIEALAEAGVFRLRTPQKYGGYEADTRTLVEVASELGRADGSTSWVASVYWIPTWMASMFPEHVLDEVFATPDVRICGTLSPTGMASPVEGGVVINGKWGFISGALHAHYQVVVAVLIGGEGQPLPIVTVVPMSDLTVVDDWQTSGLKGTGSVTTIARDLFVPNDRWLPLPVVLQGQAVSESVAGRPIYSAPLLPVASASSVGTLIGLARAAKETFLERLPGRKITYTGYESQAEAPLTHLQVSEAAMKIDQAEFHAHRLASVVDGKGAEGAAWTLEERVRARADMGQVVKLAKEAVDIFAGASGGSSIYSIVPIQRIARDTHAANLHALMHPNTNAELYGRVLCGLEPNTLYI</sequence>
<evidence type="ECO:0000313" key="6">
    <source>
        <dbReference type="Proteomes" id="UP000645217"/>
    </source>
</evidence>
<dbReference type="SUPFAM" id="SSF47203">
    <property type="entry name" value="Acyl-CoA dehydrogenase C-terminal domain-like"/>
    <property type="match status" value="1"/>
</dbReference>
<dbReference type="GO" id="GO:0033539">
    <property type="term" value="P:fatty acid beta-oxidation using acyl-CoA dehydrogenase"/>
    <property type="evidence" value="ECO:0007669"/>
    <property type="project" value="TreeGrafter"/>
</dbReference>
<dbReference type="GO" id="GO:0050660">
    <property type="term" value="F:flavin adenine dinucleotide binding"/>
    <property type="evidence" value="ECO:0007669"/>
    <property type="project" value="InterPro"/>
</dbReference>
<dbReference type="Gene3D" id="1.20.140.10">
    <property type="entry name" value="Butyryl-CoA Dehydrogenase, subunit A, domain 3"/>
    <property type="match status" value="1"/>
</dbReference>
<reference evidence="5" key="2">
    <citation type="submission" date="2020-09" db="EMBL/GenBank/DDBJ databases">
        <authorList>
            <person name="Sun Q."/>
            <person name="Ohkuma M."/>
        </authorList>
    </citation>
    <scope>NUCLEOTIDE SEQUENCE</scope>
    <source>
        <strain evidence="5">JCM 13064</strain>
    </source>
</reference>
<dbReference type="InterPro" id="IPR046373">
    <property type="entry name" value="Acyl-CoA_Oxase/DH_mid-dom_sf"/>
</dbReference>
<comment type="similarity">
    <text evidence="2">Belongs to the HpaH/HsaA monooxygenase family.</text>
</comment>
<dbReference type="GO" id="GO:0016712">
    <property type="term" value="F:oxidoreductase activity, acting on paired donors, with incorporation or reduction of molecular oxygen, reduced flavin or flavoprotein as one donor, and incorporation of one atom of oxygen"/>
    <property type="evidence" value="ECO:0007669"/>
    <property type="project" value="TreeGrafter"/>
</dbReference>
<accession>A0A917R4Z1</accession>
<dbReference type="Gene3D" id="1.10.540.10">
    <property type="entry name" value="Acyl-CoA dehydrogenase/oxidase, N-terminal domain"/>
    <property type="match status" value="1"/>
</dbReference>
<comment type="caution">
    <text evidence="5">The sequence shown here is derived from an EMBL/GenBank/DDBJ whole genome shotgun (WGS) entry which is preliminary data.</text>
</comment>
<dbReference type="InterPro" id="IPR037069">
    <property type="entry name" value="AcylCoA_DH/ox_N_sf"/>
</dbReference>
<feature type="domain" description="Acyl-CoA dehydrogenase C-terminal" evidence="4">
    <location>
        <begin position="244"/>
        <end position="372"/>
    </location>
</feature>
<evidence type="ECO:0000256" key="1">
    <source>
        <dbReference type="ARBA" id="ARBA00023002"/>
    </source>
</evidence>
<dbReference type="InterPro" id="IPR013107">
    <property type="entry name" value="Acyl-CoA_DH_C"/>
</dbReference>
<dbReference type="AlphaFoldDB" id="A0A917R4Z1"/>
<reference evidence="5" key="1">
    <citation type="journal article" date="2014" name="Int. J. Syst. Evol. Microbiol.">
        <title>Complete genome sequence of Corynebacterium casei LMG S-19264T (=DSM 44701T), isolated from a smear-ripened cheese.</title>
        <authorList>
            <consortium name="US DOE Joint Genome Institute (JGI-PGF)"/>
            <person name="Walter F."/>
            <person name="Albersmeier A."/>
            <person name="Kalinowski J."/>
            <person name="Ruckert C."/>
        </authorList>
    </citation>
    <scope>NUCLEOTIDE SEQUENCE</scope>
    <source>
        <strain evidence="5">JCM 13064</strain>
    </source>
</reference>
<feature type="domain" description="Acyl-CoA dehydrogenase/oxidase N-terminal" evidence="3">
    <location>
        <begin position="27"/>
        <end position="89"/>
    </location>
</feature>
<proteinExistence type="inferred from homology"/>
<dbReference type="SUPFAM" id="SSF56645">
    <property type="entry name" value="Acyl-CoA dehydrogenase NM domain-like"/>
    <property type="match status" value="1"/>
</dbReference>
<dbReference type="Gene3D" id="2.40.110.10">
    <property type="entry name" value="Butyryl-CoA Dehydrogenase, subunit A, domain 2"/>
    <property type="match status" value="1"/>
</dbReference>
<evidence type="ECO:0000259" key="4">
    <source>
        <dbReference type="Pfam" id="PF08028"/>
    </source>
</evidence>
<protein>
    <submittedName>
        <fullName evidence="5">Acyl-CoA dehydrogenase</fullName>
    </submittedName>
</protein>
<dbReference type="Proteomes" id="UP000645217">
    <property type="component" value="Unassembled WGS sequence"/>
</dbReference>
<dbReference type="PANTHER" id="PTHR48083:SF19">
    <property type="entry name" value="FLAVIN-DEPENDENT MONOOXYGENASE, OXYGENASE SUBUNIT HSAA"/>
    <property type="match status" value="1"/>
</dbReference>
<dbReference type="InterPro" id="IPR009100">
    <property type="entry name" value="AcylCoA_DH/oxidase_NM_dom_sf"/>
</dbReference>
<keyword evidence="6" id="KW-1185">Reference proteome</keyword>
<dbReference type="Pfam" id="PF08028">
    <property type="entry name" value="Acyl-CoA_dh_2"/>
    <property type="match status" value="1"/>
</dbReference>
<keyword evidence="1" id="KW-0560">Oxidoreductase</keyword>
<dbReference type="EMBL" id="BMNT01000019">
    <property type="protein sequence ID" value="GGK90856.1"/>
    <property type="molecule type" value="Genomic_DNA"/>
</dbReference>
<dbReference type="PANTHER" id="PTHR48083">
    <property type="entry name" value="MEDIUM-CHAIN SPECIFIC ACYL-COA DEHYDROGENASE, MITOCHONDRIAL-RELATED"/>
    <property type="match status" value="1"/>
</dbReference>
<organism evidence="5 6">
    <name type="scientific">Sphaerisporangium melleum</name>
    <dbReference type="NCBI Taxonomy" id="321316"/>
    <lineage>
        <taxon>Bacteria</taxon>
        <taxon>Bacillati</taxon>
        <taxon>Actinomycetota</taxon>
        <taxon>Actinomycetes</taxon>
        <taxon>Streptosporangiales</taxon>
        <taxon>Streptosporangiaceae</taxon>
        <taxon>Sphaerisporangium</taxon>
    </lineage>
</organism>
<evidence type="ECO:0000259" key="3">
    <source>
        <dbReference type="Pfam" id="PF02771"/>
    </source>
</evidence>